<feature type="transmembrane region" description="Helical" evidence="15">
    <location>
        <begin position="338"/>
        <end position="360"/>
    </location>
</feature>
<dbReference type="FunFam" id="3.20.20.140:FF:000022">
    <property type="entry name" value="Guanine deaminase"/>
    <property type="match status" value="1"/>
</dbReference>
<evidence type="ECO:0000256" key="3">
    <source>
        <dbReference type="ARBA" id="ARBA00004984"/>
    </source>
</evidence>
<evidence type="ECO:0000256" key="14">
    <source>
        <dbReference type="NCBIfam" id="TIGR02967"/>
    </source>
</evidence>
<dbReference type="EC" id="3.5.4.3" evidence="6 14"/>
<dbReference type="PANTHER" id="PTHR42810:SF5">
    <property type="entry name" value="XANTHINE PERMEASE XANQ"/>
    <property type="match status" value="1"/>
</dbReference>
<feature type="transmembrane region" description="Helical" evidence="15">
    <location>
        <begin position="116"/>
        <end position="142"/>
    </location>
</feature>
<feature type="transmembrane region" description="Helical" evidence="15">
    <location>
        <begin position="81"/>
        <end position="104"/>
    </location>
</feature>
<dbReference type="NCBIfam" id="TIGR00801">
    <property type="entry name" value="ncs2"/>
    <property type="match status" value="1"/>
</dbReference>
<evidence type="ECO:0000313" key="18">
    <source>
        <dbReference type="Proteomes" id="UP000019199"/>
    </source>
</evidence>
<keyword evidence="8 15" id="KW-0812">Transmembrane</keyword>
<dbReference type="GO" id="GO:0006147">
    <property type="term" value="P:guanine catabolic process"/>
    <property type="evidence" value="ECO:0007669"/>
    <property type="project" value="UniProtKB-UniRule"/>
</dbReference>
<evidence type="ECO:0000256" key="9">
    <source>
        <dbReference type="ARBA" id="ARBA00022723"/>
    </source>
</evidence>
<dbReference type="GO" id="GO:0008270">
    <property type="term" value="F:zinc ion binding"/>
    <property type="evidence" value="ECO:0007669"/>
    <property type="project" value="InterPro"/>
</dbReference>
<evidence type="ECO:0000256" key="6">
    <source>
        <dbReference type="ARBA" id="ARBA00012781"/>
    </source>
</evidence>
<evidence type="ECO:0000256" key="10">
    <source>
        <dbReference type="ARBA" id="ARBA00022801"/>
    </source>
</evidence>
<evidence type="ECO:0000256" key="5">
    <source>
        <dbReference type="ARBA" id="ARBA00008821"/>
    </source>
</evidence>
<evidence type="ECO:0000256" key="15">
    <source>
        <dbReference type="SAM" id="Phobius"/>
    </source>
</evidence>
<evidence type="ECO:0000256" key="11">
    <source>
        <dbReference type="ARBA" id="ARBA00022833"/>
    </source>
</evidence>
<evidence type="ECO:0000256" key="2">
    <source>
        <dbReference type="ARBA" id="ARBA00004141"/>
    </source>
</evidence>
<feature type="domain" description="Amidohydrolase-related" evidence="16">
    <location>
        <begin position="546"/>
        <end position="907"/>
    </location>
</feature>
<evidence type="ECO:0000256" key="4">
    <source>
        <dbReference type="ARBA" id="ARBA00006745"/>
    </source>
</evidence>
<dbReference type="Pfam" id="PF01979">
    <property type="entry name" value="Amidohydro_1"/>
    <property type="match status" value="1"/>
</dbReference>
<feature type="transmembrane region" description="Helical" evidence="15">
    <location>
        <begin position="366"/>
        <end position="388"/>
    </location>
</feature>
<keyword evidence="9" id="KW-0479">Metal-binding</keyword>
<dbReference type="NCBIfam" id="TIGR02967">
    <property type="entry name" value="guan_deamin"/>
    <property type="match status" value="1"/>
</dbReference>
<dbReference type="EMBL" id="CBWN010000158">
    <property type="protein sequence ID" value="CDL29414.1"/>
    <property type="molecule type" value="Genomic_DNA"/>
</dbReference>
<evidence type="ECO:0000256" key="7">
    <source>
        <dbReference type="ARBA" id="ARBA00022448"/>
    </source>
</evidence>
<dbReference type="SUPFAM" id="SSF51556">
    <property type="entry name" value="Metallo-dependent hydrolases"/>
    <property type="match status" value="1"/>
</dbReference>
<evidence type="ECO:0000256" key="1">
    <source>
        <dbReference type="ARBA" id="ARBA00001947"/>
    </source>
</evidence>
<organism evidence="17 18">
    <name type="scientific">Escherichia coli ISC7</name>
    <dbReference type="NCBI Taxonomy" id="1432555"/>
    <lineage>
        <taxon>Bacteria</taxon>
        <taxon>Pseudomonadati</taxon>
        <taxon>Pseudomonadota</taxon>
        <taxon>Gammaproteobacteria</taxon>
        <taxon>Enterobacterales</taxon>
        <taxon>Enterobacteriaceae</taxon>
        <taxon>Escherichia</taxon>
    </lineage>
</organism>
<dbReference type="PANTHER" id="PTHR42810">
    <property type="entry name" value="PURINE PERMEASE C1399.01C-RELATED"/>
    <property type="match status" value="1"/>
</dbReference>
<name>W1F4V3_ECOLX</name>
<evidence type="ECO:0000259" key="16">
    <source>
        <dbReference type="Pfam" id="PF01979"/>
    </source>
</evidence>
<comment type="similarity">
    <text evidence="4">Belongs to the metallo-dependent hydrolases superfamily. ATZ/TRZ family.</text>
</comment>
<evidence type="ECO:0000256" key="13">
    <source>
        <dbReference type="ARBA" id="ARBA00023136"/>
    </source>
</evidence>
<protein>
    <recommendedName>
        <fullName evidence="6 14">Guanine deaminase</fullName>
        <ecNumber evidence="6 14">3.5.4.3</ecNumber>
    </recommendedName>
</protein>
<keyword evidence="12 15" id="KW-1133">Transmembrane helix</keyword>
<dbReference type="GO" id="GO:0042907">
    <property type="term" value="F:xanthine transmembrane transporter activity"/>
    <property type="evidence" value="ECO:0007669"/>
    <property type="project" value="TreeGrafter"/>
</dbReference>
<sequence>MSDINNAGSDLIFELEDRPPFHQALVGAITHLLAIFVPMVTPALIVGAALQLSAETTAYLVSMAMIASGIGTWLQVNRYGIVGSGLLSIQSVNFSFVTVMIALGSSMKSDGFHEELIMSSLLGVSFVGAFLVVGSSFILPYLRRVITPTVSGIVVLMIGLSLIKVGIIDFGGGFAAKSSGTFGNYEHLGVGLLVLIVVIGFNCCRSPLLRMGGIAIGLCVGYIASLCLGMVDFSSMRNLPLITIPHPFKYGFSFSFHQFLVVGTIYLLSVLEAVGDITATAMVSRRPIQGEEYQSRLKGGVLADGLVSVIASAVGSLPLTTFAQNNGVIQMTGVASRYVGRTIAVMLVILGLFPMIGGFFTTIPSAVLGGAMTLMFSMIAIAGIRIIITNGLKRRETLIVATSLGLGLGVSYDPEIFKILPASIYVLVENPICAGGLTAILLNIILPGGYRQEKRSAWYYLSGRDGLTVKESMMSGEHTLKAVRGSFIDVTRTVDNPEEIASALRFIEDGLLLIKQGKVEWFGEWEDGKHQIPDTIRVRDYRGKLIVPGFVDTHIHYPQSEMVGAYGEQLLEWLNKHTFPTERRYEDLEYAREMSAFFIKQLLRNGTTTALVFGTVHPQSVDALFEAASHINMRMIAGKVMMDRNAPDYLLDTAESSYHQSKELIERWHKNGRLLYAITPRFAPTSSPEQMAMAQRLKEEYPDTWVHTHLCENKDEIAWVKSLYPDHDGYLDVYHQYGLTGKNCVFAHCVHLEEKEWDRLSETKSSIAFCPTSNLYLGSGLFNLKKAWQKKVKVGMGTDIGAGTTFNMLQTLNEAYKVLQLQGYRLSAYEAFYLATLGGAKSLGLDDLIGNFLPGKEADFVVMEPTATPLQQLRYDNSVSLVDKLFVMMTLGDDRSIYRTYVDGRLVYERN</sequence>
<dbReference type="AlphaFoldDB" id="W1F4V3"/>
<feature type="transmembrane region" description="Helical" evidence="15">
    <location>
        <begin position="24"/>
        <end position="50"/>
    </location>
</feature>
<comment type="caution">
    <text evidence="17">The sequence shown here is derived from an EMBL/GenBank/DDBJ whole genome shotgun (WGS) entry which is preliminary data.</text>
</comment>
<feature type="transmembrane region" description="Helical" evidence="15">
    <location>
        <begin position="56"/>
        <end position="74"/>
    </location>
</feature>
<dbReference type="PROSITE" id="PS01116">
    <property type="entry name" value="XANTH_URACIL_PERMASE"/>
    <property type="match status" value="1"/>
</dbReference>
<accession>W1F4V3</accession>
<feature type="transmembrane region" description="Helical" evidence="15">
    <location>
        <begin position="251"/>
        <end position="275"/>
    </location>
</feature>
<dbReference type="InterPro" id="IPR011059">
    <property type="entry name" value="Metal-dep_hydrolase_composite"/>
</dbReference>
<dbReference type="GO" id="GO:0005886">
    <property type="term" value="C:plasma membrane"/>
    <property type="evidence" value="ECO:0007669"/>
    <property type="project" value="UniProtKB-ARBA"/>
</dbReference>
<feature type="transmembrane region" description="Helical" evidence="15">
    <location>
        <begin position="187"/>
        <end position="204"/>
    </location>
</feature>
<dbReference type="UniPathway" id="UPA00603">
    <property type="reaction ID" value="UER00660"/>
</dbReference>
<evidence type="ECO:0000256" key="12">
    <source>
        <dbReference type="ARBA" id="ARBA00022989"/>
    </source>
</evidence>
<dbReference type="InterPro" id="IPR006043">
    <property type="entry name" value="NCS2"/>
</dbReference>
<dbReference type="InterPro" id="IPR032466">
    <property type="entry name" value="Metal_Hydrolase"/>
</dbReference>
<reference evidence="17 18" key="1">
    <citation type="submission" date="2013-10" db="EMBL/GenBank/DDBJ databases">
        <title>Antibiotic resistance diversity of beta-lactamase producers in the General Hospital Vienna.</title>
        <authorList>
            <person name="Barisic I."/>
            <person name="Mitteregger D."/>
            <person name="Hirschl A.M."/>
            <person name="Noehammer C."/>
            <person name="Wiesinger-Mayr H."/>
        </authorList>
    </citation>
    <scope>NUCLEOTIDE SEQUENCE [LARGE SCALE GENOMIC DNA]</scope>
    <source>
        <strain evidence="17 18">ISC7</strain>
    </source>
</reference>
<keyword evidence="10 17" id="KW-0378">Hydrolase</keyword>
<dbReference type="NCBIfam" id="NF006679">
    <property type="entry name" value="PRK09228.1"/>
    <property type="match status" value="1"/>
</dbReference>
<dbReference type="Pfam" id="PF00860">
    <property type="entry name" value="Xan_ur_permease"/>
    <property type="match status" value="1"/>
</dbReference>
<evidence type="ECO:0000256" key="8">
    <source>
        <dbReference type="ARBA" id="ARBA00022692"/>
    </source>
</evidence>
<keyword evidence="11" id="KW-0862">Zinc</keyword>
<dbReference type="Proteomes" id="UP000019199">
    <property type="component" value="Unassembled WGS sequence"/>
</dbReference>
<comment type="pathway">
    <text evidence="3">Purine metabolism; guanine degradation; xanthine from guanine: step 1/1.</text>
</comment>
<dbReference type="InterPro" id="IPR006042">
    <property type="entry name" value="Xan_ur_permease"/>
</dbReference>
<keyword evidence="7" id="KW-0813">Transport</keyword>
<comment type="similarity">
    <text evidence="5">Belongs to the nucleobase:cation symporter-2 (NCS2) (TC 2.A.40) family.</text>
</comment>
<comment type="cofactor">
    <cofactor evidence="1">
        <name>Zn(2+)</name>
        <dbReference type="ChEBI" id="CHEBI:29105"/>
    </cofactor>
</comment>
<keyword evidence="13 15" id="KW-0472">Membrane</keyword>
<comment type="subcellular location">
    <subcellularLocation>
        <location evidence="2">Membrane</location>
        <topology evidence="2">Multi-pass membrane protein</topology>
    </subcellularLocation>
</comment>
<dbReference type="InterPro" id="IPR014311">
    <property type="entry name" value="Guanine_deaminase"/>
</dbReference>
<dbReference type="Gene3D" id="2.30.40.10">
    <property type="entry name" value="Urease, subunit C, domain 1"/>
    <property type="match status" value="1"/>
</dbReference>
<feature type="transmembrane region" description="Helical" evidence="15">
    <location>
        <begin position="154"/>
        <end position="175"/>
    </location>
</feature>
<dbReference type="GO" id="GO:0008892">
    <property type="term" value="F:guanine deaminase activity"/>
    <property type="evidence" value="ECO:0007669"/>
    <property type="project" value="UniProtKB-UniRule"/>
</dbReference>
<proteinExistence type="inferred from homology"/>
<dbReference type="CDD" id="cd01303">
    <property type="entry name" value="GDEase"/>
    <property type="match status" value="1"/>
</dbReference>
<dbReference type="Gene3D" id="3.20.20.140">
    <property type="entry name" value="Metal-dependent hydrolases"/>
    <property type="match status" value="1"/>
</dbReference>
<dbReference type="InterPro" id="IPR006680">
    <property type="entry name" value="Amidohydro-rel"/>
</dbReference>
<feature type="transmembrane region" description="Helical" evidence="15">
    <location>
        <begin position="211"/>
        <end position="231"/>
    </location>
</feature>
<evidence type="ECO:0000313" key="17">
    <source>
        <dbReference type="EMBL" id="CDL29414.1"/>
    </source>
</evidence>
<dbReference type="SUPFAM" id="SSF51338">
    <property type="entry name" value="Composite domain of metallo-dependent hydrolases"/>
    <property type="match status" value="1"/>
</dbReference>